<dbReference type="GO" id="GO:0046408">
    <property type="term" value="F:chlorophyll synthetase activity"/>
    <property type="evidence" value="ECO:0007669"/>
    <property type="project" value="UniProtKB-EC"/>
</dbReference>
<dbReference type="PANTHER" id="PTHR42723">
    <property type="entry name" value="CHLOROPHYLL SYNTHASE"/>
    <property type="match status" value="1"/>
</dbReference>
<dbReference type="Gene3D" id="1.20.120.1780">
    <property type="entry name" value="UbiA prenyltransferase"/>
    <property type="match status" value="1"/>
</dbReference>
<reference evidence="6 7" key="1">
    <citation type="submission" date="2020-08" db="EMBL/GenBank/DDBJ databases">
        <title>Sequencing the genomes of 1000 actinobacteria strains.</title>
        <authorList>
            <person name="Klenk H.-P."/>
        </authorList>
    </citation>
    <scope>NUCLEOTIDE SEQUENCE [LARGE SCALE GENOMIC DNA]</scope>
    <source>
        <strain evidence="6 7">DSM 17294</strain>
    </source>
</reference>
<evidence type="ECO:0000256" key="5">
    <source>
        <dbReference type="SAM" id="Phobius"/>
    </source>
</evidence>
<dbReference type="RefSeq" id="WP_337906456.1">
    <property type="nucleotide sequence ID" value="NZ_BAAAVN010000021.1"/>
</dbReference>
<dbReference type="Pfam" id="PF01040">
    <property type="entry name" value="UbiA"/>
    <property type="match status" value="1"/>
</dbReference>
<dbReference type="GO" id="GO:0016020">
    <property type="term" value="C:membrane"/>
    <property type="evidence" value="ECO:0007669"/>
    <property type="project" value="UniProtKB-SubCell"/>
</dbReference>
<feature type="transmembrane region" description="Helical" evidence="5">
    <location>
        <begin position="191"/>
        <end position="210"/>
    </location>
</feature>
<gene>
    <name evidence="6" type="ORF">HDA44_005418</name>
</gene>
<feature type="transmembrane region" description="Helical" evidence="5">
    <location>
        <begin position="287"/>
        <end position="308"/>
    </location>
</feature>
<dbReference type="PANTHER" id="PTHR42723:SF1">
    <property type="entry name" value="CHLOROPHYLL SYNTHASE, CHLOROPLASTIC"/>
    <property type="match status" value="1"/>
</dbReference>
<keyword evidence="7" id="KW-1185">Reference proteome</keyword>
<feature type="transmembrane region" description="Helical" evidence="5">
    <location>
        <begin position="129"/>
        <end position="148"/>
    </location>
</feature>
<feature type="transmembrane region" description="Helical" evidence="5">
    <location>
        <begin position="231"/>
        <end position="253"/>
    </location>
</feature>
<dbReference type="EC" id="2.5.1.62" evidence="6"/>
<feature type="transmembrane region" description="Helical" evidence="5">
    <location>
        <begin position="160"/>
        <end position="179"/>
    </location>
</feature>
<dbReference type="Gene3D" id="1.10.357.140">
    <property type="entry name" value="UbiA prenyltransferase"/>
    <property type="match status" value="1"/>
</dbReference>
<keyword evidence="2 5" id="KW-0812">Transmembrane</keyword>
<dbReference type="InterPro" id="IPR000537">
    <property type="entry name" value="UbiA_prenyltransferase"/>
</dbReference>
<evidence type="ECO:0000256" key="1">
    <source>
        <dbReference type="ARBA" id="ARBA00004141"/>
    </source>
</evidence>
<dbReference type="InterPro" id="IPR044878">
    <property type="entry name" value="UbiA_sf"/>
</dbReference>
<feature type="transmembrane region" description="Helical" evidence="5">
    <location>
        <begin position="104"/>
        <end position="123"/>
    </location>
</feature>
<feature type="transmembrane region" description="Helical" evidence="5">
    <location>
        <begin position="21"/>
        <end position="41"/>
    </location>
</feature>
<evidence type="ECO:0000313" key="7">
    <source>
        <dbReference type="Proteomes" id="UP000558997"/>
    </source>
</evidence>
<sequence>MSTDVQLRRTQGTKAGGRTRVRDVISIGRPAFWVVSVVPYYTGILLATRQLVPPFEEWPRLIIGAVVLGPLVWLAVLAVNDAYDLPSDRLNPRKSKSPLLDGRITLGTAKRLAFAAAVAAVGLSLQVGIVFALGVLLAVLLGYAYSVPPVRLKTRAGFDVAVNALALGAFGPLAGWAAINPDLSDFPWLMGLQGTLAAIGLYIPTTIADLEADRAAGYHTIAVRFGARTTYLIGYAAWIAAATLSVVLAATATIIPREMLPLELVMVPVLIAAYRKLIGPHQSFKGIITLATLFLFPCATFALTYTGVL</sequence>
<evidence type="ECO:0000256" key="3">
    <source>
        <dbReference type="ARBA" id="ARBA00022989"/>
    </source>
</evidence>
<organism evidence="6 7">
    <name type="scientific">Kribbella solani</name>
    <dbReference type="NCBI Taxonomy" id="236067"/>
    <lineage>
        <taxon>Bacteria</taxon>
        <taxon>Bacillati</taxon>
        <taxon>Actinomycetota</taxon>
        <taxon>Actinomycetes</taxon>
        <taxon>Propionibacteriales</taxon>
        <taxon>Kribbellaceae</taxon>
        <taxon>Kribbella</taxon>
    </lineage>
</organism>
<comment type="subcellular location">
    <subcellularLocation>
        <location evidence="1">Membrane</location>
        <topology evidence="1">Multi-pass membrane protein</topology>
    </subcellularLocation>
</comment>
<feature type="transmembrane region" description="Helical" evidence="5">
    <location>
        <begin position="61"/>
        <end position="83"/>
    </location>
</feature>
<name>A0A841E0Y6_9ACTN</name>
<dbReference type="EMBL" id="JACHNF010000001">
    <property type="protein sequence ID" value="MBB5982077.1"/>
    <property type="molecule type" value="Genomic_DNA"/>
</dbReference>
<evidence type="ECO:0000256" key="4">
    <source>
        <dbReference type="ARBA" id="ARBA00023136"/>
    </source>
</evidence>
<evidence type="ECO:0000313" key="6">
    <source>
        <dbReference type="EMBL" id="MBB5982077.1"/>
    </source>
</evidence>
<accession>A0A841E0Y6</accession>
<keyword evidence="3 5" id="KW-1133">Transmembrane helix</keyword>
<evidence type="ECO:0000256" key="2">
    <source>
        <dbReference type="ARBA" id="ARBA00022692"/>
    </source>
</evidence>
<proteinExistence type="predicted"/>
<comment type="caution">
    <text evidence="6">The sequence shown here is derived from an EMBL/GenBank/DDBJ whole genome shotgun (WGS) entry which is preliminary data.</text>
</comment>
<dbReference type="InterPro" id="IPR050475">
    <property type="entry name" value="Prenyltransferase_related"/>
</dbReference>
<protein>
    <submittedName>
        <fullName evidence="6">Chlorophyll synthase</fullName>
        <ecNumber evidence="6">2.5.1.62</ecNumber>
    </submittedName>
</protein>
<keyword evidence="4 5" id="KW-0472">Membrane</keyword>
<dbReference type="Proteomes" id="UP000558997">
    <property type="component" value="Unassembled WGS sequence"/>
</dbReference>
<dbReference type="AlphaFoldDB" id="A0A841E0Y6"/>
<keyword evidence="6" id="KW-0808">Transferase</keyword>